<sequence length="1183" mass="126700">MAAAGRQRLCRSQMGSLSFVDMTTKAAAHGAYGDGDLDGDPHDEIWSSSNQTRWRRVGVGCGLPRRHRRRRRRRDRDRDLISRCCSSIPLFSSSWLLIMLVLIASSGVFSPAFSKKVRLFLNGEGVEYQPCPYTSTTELRGFSAPIQSFSHNVSGLLTIIDSCAFVVQNFRFDSEGANWDVYWKGHPDPDLSVESMSSIQAVRLNEMTISGNYDGSVTLLIALSHGLNWNMVRAIAIYCECSEVFGGVVILGQGDLNSPVLASVLAEVFPRGEPGRSNNSLASDSRSPVSVEGYRGREEPHQGSVQSSSVFIAPPLAPLAEDSSAMAVQSSEHSPRQDSSAARSASAFASGVNARSQETESLSVGQAESSSPAAAGISGTSVSPEGHRGKPSPVTSLPSSASSPLISTSAVPSWSPGDNSSGIATRSREAPSASTRNVSDNSEGSLTKPDADSPGIWERCVMLIEDMLNVGICNHSASASEDMGRLTSQQKRNPKKYWTIDLSSSNGVVTVTYMLEGRAGWDNWMAFGFSNVTTGPAEMVGSNVTIVGMPTGEPMGFADHFSLSGKYPCQSSGQTNTTSGVCKAPTSIDGNEYPNTIELISSRLVDDVLRVTYRTPLRVNQDTWRWAVFAIGPLAVGSTSANPLPQKHYVSGSMMFNLVYMAGANNCTELSLYPVSSWLPVSSSISTPLAPAPVQARNGSSSETYESGPGSGAGPAATSNDGNGRASPVSPSPSVSEPGPSLPASMDSLPSPAALRGSYSTAEELASAASSYMAAIMTSDNDSLSCMTSLNWWPTNYTFCRTLQGSGFKLLWRNLDVGWLDVLFIGHHDGWVGLGFSDDGMMAGSSAIVGYSTIDSGPRAAQYFLASPAPSGVKPGNKLDVAGLEVRAQNGSIVLEFSVKLSVGNDIKRTWILWAKGPTPGPTSQELPQHSERHSQQINFRTGRLYDQPDRARLAHAWMSVVCWGVILPVGIIYARYAEKFRQDLLLPHVVIQSVGYIAGVASSAIGISLSTQSGMSSKYRHHLALGVILVIITPCMILSSVMLQKMDLIANYVGASRTRKIQGGWSNVHWWFVCGLLVFIPAQIIIGFTILQPATLYGVMYAVMAGVFVLIFLVLEVAVFCFCQASPAALGLESEQTPYGRHLQVLREEESSPRGRRRCQARADTGEVTDDSGTNFVILPAS</sequence>
<feature type="region of interest" description="Disordered" evidence="1">
    <location>
        <begin position="322"/>
        <end position="452"/>
    </location>
</feature>
<feature type="compositionally biased region" description="Polar residues" evidence="1">
    <location>
        <begin position="432"/>
        <end position="445"/>
    </location>
</feature>
<protein>
    <recommendedName>
        <fullName evidence="7">DOMON domain-containing protein</fullName>
    </recommendedName>
</protein>
<organism evidence="5 6">
    <name type="scientific">Chara braunii</name>
    <name type="common">Braun's stonewort</name>
    <dbReference type="NCBI Taxonomy" id="69332"/>
    <lineage>
        <taxon>Eukaryota</taxon>
        <taxon>Viridiplantae</taxon>
        <taxon>Streptophyta</taxon>
        <taxon>Charophyceae</taxon>
        <taxon>Charales</taxon>
        <taxon>Characeae</taxon>
        <taxon>Chara</taxon>
    </lineage>
</organism>
<feature type="transmembrane region" description="Helical" evidence="2">
    <location>
        <begin position="1098"/>
        <end position="1124"/>
    </location>
</feature>
<dbReference type="PANTHER" id="PTHR47281:SF1">
    <property type="entry name" value="OS09G0557700 PROTEIN"/>
    <property type="match status" value="1"/>
</dbReference>
<comment type="caution">
    <text evidence="5">The sequence shown here is derived from an EMBL/GenBank/DDBJ whole genome shotgun (WGS) entry which is preliminary data.</text>
</comment>
<dbReference type="OMA" id="HTGFIIP"/>
<feature type="domain" description="DOMON" evidence="3">
    <location>
        <begin position="492"/>
        <end position="632"/>
    </location>
</feature>
<feature type="compositionally biased region" description="Low complexity" evidence="1">
    <location>
        <begin position="391"/>
        <end position="411"/>
    </location>
</feature>
<dbReference type="CDD" id="cd09631">
    <property type="entry name" value="DOMON_DOH"/>
    <property type="match status" value="1"/>
</dbReference>
<evidence type="ECO:0000313" key="6">
    <source>
        <dbReference type="Proteomes" id="UP000265515"/>
    </source>
</evidence>
<dbReference type="EMBL" id="BFEA01000230">
    <property type="protein sequence ID" value="GBG75725.1"/>
    <property type="molecule type" value="Genomic_DNA"/>
</dbReference>
<feature type="transmembrane region" description="Helical" evidence="2">
    <location>
        <begin position="990"/>
        <end position="1012"/>
    </location>
</feature>
<dbReference type="Gene3D" id="1.20.120.1770">
    <property type="match status" value="1"/>
</dbReference>
<feature type="transmembrane region" description="Helical" evidence="2">
    <location>
        <begin position="1024"/>
        <end position="1044"/>
    </location>
</feature>
<name>A0A388L0A4_CHABU</name>
<feature type="transmembrane region" description="Helical" evidence="2">
    <location>
        <begin position="80"/>
        <end position="104"/>
    </location>
</feature>
<dbReference type="InterPro" id="IPR005018">
    <property type="entry name" value="DOMON_domain"/>
</dbReference>
<dbReference type="PANTHER" id="PTHR47281">
    <property type="entry name" value="OS09G0557700 PROTEIN"/>
    <property type="match status" value="1"/>
</dbReference>
<feature type="transmembrane region" description="Helical" evidence="2">
    <location>
        <begin position="1069"/>
        <end position="1092"/>
    </location>
</feature>
<feature type="compositionally biased region" description="Low complexity" evidence="1">
    <location>
        <begin position="727"/>
        <end position="743"/>
    </location>
</feature>
<keyword evidence="2" id="KW-1133">Transmembrane helix</keyword>
<dbReference type="PROSITE" id="PS50836">
    <property type="entry name" value="DOMON"/>
    <property type="match status" value="2"/>
</dbReference>
<feature type="domain" description="DM13" evidence="4">
    <location>
        <begin position="140"/>
        <end position="252"/>
    </location>
</feature>
<evidence type="ECO:0008006" key="7">
    <source>
        <dbReference type="Google" id="ProtNLM"/>
    </source>
</evidence>
<evidence type="ECO:0000256" key="1">
    <source>
        <dbReference type="SAM" id="MobiDB-lite"/>
    </source>
</evidence>
<feature type="region of interest" description="Disordered" evidence="1">
    <location>
        <begin position="273"/>
        <end position="308"/>
    </location>
</feature>
<dbReference type="PROSITE" id="PS51549">
    <property type="entry name" value="DM13"/>
    <property type="match status" value="1"/>
</dbReference>
<proteinExistence type="predicted"/>
<gene>
    <name evidence="5" type="ORF">CBR_g20975</name>
</gene>
<reference evidence="5 6" key="1">
    <citation type="journal article" date="2018" name="Cell">
        <title>The Chara Genome: Secondary Complexity and Implications for Plant Terrestrialization.</title>
        <authorList>
            <person name="Nishiyama T."/>
            <person name="Sakayama H."/>
            <person name="Vries J.D."/>
            <person name="Buschmann H."/>
            <person name="Saint-Marcoux D."/>
            <person name="Ullrich K.K."/>
            <person name="Haas F.B."/>
            <person name="Vanderstraeten L."/>
            <person name="Becker D."/>
            <person name="Lang D."/>
            <person name="Vosolsobe S."/>
            <person name="Rombauts S."/>
            <person name="Wilhelmsson P.K.I."/>
            <person name="Janitza P."/>
            <person name="Kern R."/>
            <person name="Heyl A."/>
            <person name="Rumpler F."/>
            <person name="Villalobos L.I.A.C."/>
            <person name="Clay J.M."/>
            <person name="Skokan R."/>
            <person name="Toyoda A."/>
            <person name="Suzuki Y."/>
            <person name="Kagoshima H."/>
            <person name="Schijlen E."/>
            <person name="Tajeshwar N."/>
            <person name="Catarino B."/>
            <person name="Hetherington A.J."/>
            <person name="Saltykova A."/>
            <person name="Bonnot C."/>
            <person name="Breuninger H."/>
            <person name="Symeonidi A."/>
            <person name="Radhakrishnan G.V."/>
            <person name="Van Nieuwerburgh F."/>
            <person name="Deforce D."/>
            <person name="Chang C."/>
            <person name="Karol K.G."/>
            <person name="Hedrich R."/>
            <person name="Ulvskov P."/>
            <person name="Glockner G."/>
            <person name="Delwiche C.F."/>
            <person name="Petrasek J."/>
            <person name="Van de Peer Y."/>
            <person name="Friml J."/>
            <person name="Beilby M."/>
            <person name="Dolan L."/>
            <person name="Kohara Y."/>
            <person name="Sugano S."/>
            <person name="Fujiyama A."/>
            <person name="Delaux P.-M."/>
            <person name="Quint M."/>
            <person name="TheiBen G."/>
            <person name="Hagemann M."/>
            <person name="Harholt J."/>
            <person name="Dunand C."/>
            <person name="Zachgo S."/>
            <person name="Langdale J."/>
            <person name="Maumus F."/>
            <person name="Straeten D.V.D."/>
            <person name="Gould S.B."/>
            <person name="Rensing S.A."/>
        </authorList>
    </citation>
    <scope>NUCLEOTIDE SEQUENCE [LARGE SCALE GENOMIC DNA]</scope>
    <source>
        <strain evidence="5 6">S276</strain>
    </source>
</reference>
<feature type="compositionally biased region" description="Polar residues" evidence="1">
    <location>
        <begin position="353"/>
        <end position="383"/>
    </location>
</feature>
<dbReference type="SMART" id="SM00686">
    <property type="entry name" value="DM13"/>
    <property type="match status" value="1"/>
</dbReference>
<feature type="compositionally biased region" description="Low complexity" evidence="1">
    <location>
        <begin position="339"/>
        <end position="350"/>
    </location>
</feature>
<feature type="region of interest" description="Disordered" evidence="1">
    <location>
        <begin position="690"/>
        <end position="747"/>
    </location>
</feature>
<keyword evidence="2" id="KW-0812">Transmembrane</keyword>
<dbReference type="InterPro" id="IPR045879">
    <property type="entry name" value="B561A"/>
</dbReference>
<dbReference type="CDD" id="cd08760">
    <property type="entry name" value="Cyt_b561_FRRS1_like"/>
    <property type="match status" value="1"/>
</dbReference>
<evidence type="ECO:0000259" key="3">
    <source>
        <dbReference type="PROSITE" id="PS50836"/>
    </source>
</evidence>
<dbReference type="InterPro" id="IPR019545">
    <property type="entry name" value="DM13_domain"/>
</dbReference>
<dbReference type="SMART" id="SM00664">
    <property type="entry name" value="DoH"/>
    <property type="match status" value="2"/>
</dbReference>
<feature type="domain" description="DOMON" evidence="3">
    <location>
        <begin position="806"/>
        <end position="917"/>
    </location>
</feature>
<feature type="compositionally biased region" description="Polar residues" evidence="1">
    <location>
        <begin position="276"/>
        <end position="288"/>
    </location>
</feature>
<feature type="transmembrane region" description="Helical" evidence="2">
    <location>
        <begin position="957"/>
        <end position="978"/>
    </location>
</feature>
<dbReference type="Pfam" id="PF03351">
    <property type="entry name" value="DOMON"/>
    <property type="match status" value="1"/>
</dbReference>
<dbReference type="Pfam" id="PF10517">
    <property type="entry name" value="DM13"/>
    <property type="match status" value="1"/>
</dbReference>
<dbReference type="Proteomes" id="UP000265515">
    <property type="component" value="Unassembled WGS sequence"/>
</dbReference>
<keyword evidence="2" id="KW-0472">Membrane</keyword>
<accession>A0A388L0A4</accession>
<evidence type="ECO:0000256" key="2">
    <source>
        <dbReference type="SAM" id="Phobius"/>
    </source>
</evidence>
<keyword evidence="6" id="KW-1185">Reference proteome</keyword>
<dbReference type="Gramene" id="GBG75725">
    <property type="protein sequence ID" value="GBG75725"/>
    <property type="gene ID" value="CBR_g20975"/>
</dbReference>
<dbReference type="AlphaFoldDB" id="A0A388L0A4"/>
<dbReference type="STRING" id="69332.A0A388L0A4"/>
<dbReference type="InterPro" id="IPR045266">
    <property type="entry name" value="DOH_DOMON"/>
</dbReference>
<evidence type="ECO:0000313" key="5">
    <source>
        <dbReference type="EMBL" id="GBG75725.1"/>
    </source>
</evidence>
<dbReference type="OrthoDB" id="19261at2759"/>
<evidence type="ECO:0000259" key="4">
    <source>
        <dbReference type="PROSITE" id="PS51549"/>
    </source>
</evidence>